<evidence type="ECO:0000313" key="1">
    <source>
        <dbReference type="EMBL" id="GEU84371.1"/>
    </source>
</evidence>
<dbReference type="PANTHER" id="PTHR36755">
    <property type="entry name" value="PROTEIN, PUTATIVE-RELATED"/>
    <property type="match status" value="1"/>
</dbReference>
<sequence length="129" mass="13420">MKTNTDGASLWKAWWGVVYRDHLCVVQARDGFRGGKSHWKVKGKSHWKKDLQHMMYGFGDDSNATSDMSVKPTVALRALLVGGIAAFAKIAGAAKAAGGVKLGAAAAAVTAAAGATMSGSKQDAKQASK</sequence>
<dbReference type="AlphaFoldDB" id="A0A6L2NDR2"/>
<dbReference type="PANTHER" id="PTHR36755:SF1">
    <property type="entry name" value="OS06G0149300 PROTEIN"/>
    <property type="match status" value="1"/>
</dbReference>
<reference evidence="1" key="1">
    <citation type="journal article" date="2019" name="Sci. Rep.">
        <title>Draft genome of Tanacetum cinerariifolium, the natural source of mosquito coil.</title>
        <authorList>
            <person name="Yamashiro T."/>
            <person name="Shiraishi A."/>
            <person name="Satake H."/>
            <person name="Nakayama K."/>
        </authorList>
    </citation>
    <scope>NUCLEOTIDE SEQUENCE</scope>
</reference>
<protein>
    <submittedName>
        <fullName evidence="1">Uncharacterized protein</fullName>
    </submittedName>
</protein>
<organism evidence="1">
    <name type="scientific">Tanacetum cinerariifolium</name>
    <name type="common">Dalmatian daisy</name>
    <name type="synonym">Chrysanthemum cinerariifolium</name>
    <dbReference type="NCBI Taxonomy" id="118510"/>
    <lineage>
        <taxon>Eukaryota</taxon>
        <taxon>Viridiplantae</taxon>
        <taxon>Streptophyta</taxon>
        <taxon>Embryophyta</taxon>
        <taxon>Tracheophyta</taxon>
        <taxon>Spermatophyta</taxon>
        <taxon>Magnoliopsida</taxon>
        <taxon>eudicotyledons</taxon>
        <taxon>Gunneridae</taxon>
        <taxon>Pentapetalae</taxon>
        <taxon>asterids</taxon>
        <taxon>campanulids</taxon>
        <taxon>Asterales</taxon>
        <taxon>Asteraceae</taxon>
        <taxon>Asteroideae</taxon>
        <taxon>Anthemideae</taxon>
        <taxon>Anthemidinae</taxon>
        <taxon>Tanacetum</taxon>
    </lineage>
</organism>
<proteinExistence type="predicted"/>
<gene>
    <name evidence="1" type="ORF">Tci_056349</name>
</gene>
<comment type="caution">
    <text evidence="1">The sequence shown here is derived from an EMBL/GenBank/DDBJ whole genome shotgun (WGS) entry which is preliminary data.</text>
</comment>
<accession>A0A6L2NDR2</accession>
<name>A0A6L2NDR2_TANCI</name>
<dbReference type="EMBL" id="BKCJ010008878">
    <property type="protein sequence ID" value="GEU84371.1"/>
    <property type="molecule type" value="Genomic_DNA"/>
</dbReference>